<dbReference type="Proteomes" id="UP001642501">
    <property type="component" value="Unassembled WGS sequence"/>
</dbReference>
<dbReference type="PANTHER" id="PTHR12834:SF12">
    <property type="entry name" value="SIGNAL RECOGNITION PARTICLE 9 KDA PROTEIN"/>
    <property type="match status" value="1"/>
</dbReference>
<dbReference type="InterPro" id="IPR039914">
    <property type="entry name" value="SRP9-like"/>
</dbReference>
<evidence type="ECO:0000259" key="2">
    <source>
        <dbReference type="Pfam" id="PF05486"/>
    </source>
</evidence>
<feature type="region of interest" description="Disordered" evidence="1">
    <location>
        <begin position="36"/>
        <end position="68"/>
    </location>
</feature>
<proteinExistence type="predicted"/>
<dbReference type="Pfam" id="PF05486">
    <property type="entry name" value="SRP9-21"/>
    <property type="match status" value="1"/>
</dbReference>
<name>A0ABP0DET8_9PEZI</name>
<protein>
    <recommendedName>
        <fullName evidence="2">SRP9 domain-containing protein</fullName>
    </recommendedName>
</protein>
<accession>A0ABP0DET8</accession>
<sequence>MATLATSQQWLHQSSLLLEARPFTTKITCRYSVKPKPARRIKKNATTDDDSEQTLPDAPAKPAAAPVGQNPRAKLVLKTVDPASGVCLKYETTKAAEVSRLVQLLGQLSRRQAGLVAAGTASLEEQEDVVMGEATATAAEETGVAVAAAAAAAVPSAVPTPTPVQQQQGGGGGKGKKKKGKR</sequence>
<keyword evidence="4" id="KW-1185">Reference proteome</keyword>
<evidence type="ECO:0000313" key="3">
    <source>
        <dbReference type="EMBL" id="CAK7265607.1"/>
    </source>
</evidence>
<comment type="caution">
    <text evidence="3">The sequence shown here is derived from an EMBL/GenBank/DDBJ whole genome shotgun (WGS) entry which is preliminary data.</text>
</comment>
<feature type="compositionally biased region" description="Low complexity" evidence="1">
    <location>
        <begin position="56"/>
        <end position="66"/>
    </location>
</feature>
<evidence type="ECO:0000256" key="1">
    <source>
        <dbReference type="SAM" id="MobiDB-lite"/>
    </source>
</evidence>
<feature type="domain" description="SRP9" evidence="2">
    <location>
        <begin position="5"/>
        <end position="110"/>
    </location>
</feature>
<feature type="region of interest" description="Disordered" evidence="1">
    <location>
        <begin position="154"/>
        <end position="182"/>
    </location>
</feature>
<gene>
    <name evidence="3" type="ORF">SEPCBS57363_001669</name>
</gene>
<dbReference type="PANTHER" id="PTHR12834">
    <property type="entry name" value="SIGNAL RECOGNITION PARTICLE 9 KDA PROTEIN"/>
    <property type="match status" value="1"/>
</dbReference>
<reference evidence="3 4" key="1">
    <citation type="submission" date="2024-01" db="EMBL/GenBank/DDBJ databases">
        <authorList>
            <person name="Allen C."/>
            <person name="Tagirdzhanova G."/>
        </authorList>
    </citation>
    <scope>NUCLEOTIDE SEQUENCE [LARGE SCALE GENOMIC DNA]</scope>
    <source>
        <strain evidence="3 4">CBS 573.63</strain>
    </source>
</reference>
<dbReference type="InterPro" id="IPR039432">
    <property type="entry name" value="SRP9_dom"/>
</dbReference>
<feature type="compositionally biased region" description="Low complexity" evidence="1">
    <location>
        <begin position="154"/>
        <end position="167"/>
    </location>
</feature>
<organism evidence="3 4">
    <name type="scientific">Sporothrix epigloea</name>
    <dbReference type="NCBI Taxonomy" id="1892477"/>
    <lineage>
        <taxon>Eukaryota</taxon>
        <taxon>Fungi</taxon>
        <taxon>Dikarya</taxon>
        <taxon>Ascomycota</taxon>
        <taxon>Pezizomycotina</taxon>
        <taxon>Sordariomycetes</taxon>
        <taxon>Sordariomycetidae</taxon>
        <taxon>Ophiostomatales</taxon>
        <taxon>Ophiostomataceae</taxon>
        <taxon>Sporothrix</taxon>
    </lineage>
</organism>
<evidence type="ECO:0000313" key="4">
    <source>
        <dbReference type="Proteomes" id="UP001642501"/>
    </source>
</evidence>
<dbReference type="EMBL" id="CAWUOM010000018">
    <property type="protein sequence ID" value="CAK7265607.1"/>
    <property type="molecule type" value="Genomic_DNA"/>
</dbReference>